<dbReference type="EMBL" id="CP036268">
    <property type="protein sequence ID" value="QDT38155.1"/>
    <property type="molecule type" value="Genomic_DNA"/>
</dbReference>
<feature type="domain" description="DUF1549" evidence="2">
    <location>
        <begin position="75"/>
        <end position="246"/>
    </location>
</feature>
<dbReference type="Proteomes" id="UP000317318">
    <property type="component" value="Chromosome"/>
</dbReference>
<sequence length="541" mass="60757" precursor="true">MWRNRFIFICGLLAISAYVFGAAAIPEPISTAIPAAERSEAPEPKSGPTDGSFAQALADVEAELSARSSTAISIPVAEELTILRRLSLALHGTIPSLEEIRRFESDARPDRLDRATKQIIEDPRTADYVAERLSRSFVGTENGQFIVFRRDRFLNWLSTELNEGRPFNETVRDMISARGLWTDRPAANFITAAVTDDQIDNAELTGRICRAFLGQRIDCAECHDHPFAEWKQTDFEGLAAFFETTDISPLGIHEKSIAEIASQRATSEIGEPMVPFYSEGLTDGESPRDRLAAWIVDPQNKRFGRAVANRMWWLLFGRAYHAPVDDIPDPGDESTRLLDILGEDFATHQYDLRRLIRLIASTSAFRAASAIEGIDQSRFETAQDEWRIFPVSRLRPEQIIGSMLQAVQIRTADADDQFLFRLIRFVRERDFVDAYGDPGDEVPADASATIPQALLRMNGRFTRELTEANPFTGTGRISAFSSDVDTAVATAFLCVLTRRPHANELESIRPWMKQSDATFESSQLEDLMWVLMNSPEFAWTH</sequence>
<dbReference type="Pfam" id="PF07583">
    <property type="entry name" value="PSCyt2"/>
    <property type="match status" value="1"/>
</dbReference>
<dbReference type="Pfam" id="PF07587">
    <property type="entry name" value="PSD1"/>
    <property type="match status" value="1"/>
</dbReference>
<dbReference type="InterPro" id="IPR011444">
    <property type="entry name" value="DUF1549"/>
</dbReference>
<feature type="signal peptide" evidence="1">
    <location>
        <begin position="1"/>
        <end position="21"/>
    </location>
</feature>
<proteinExistence type="predicted"/>
<evidence type="ECO:0000313" key="4">
    <source>
        <dbReference type="EMBL" id="QDT38155.1"/>
    </source>
</evidence>
<dbReference type="InterPro" id="IPR022655">
    <property type="entry name" value="DUF1553"/>
</dbReference>
<dbReference type="PANTHER" id="PTHR35889">
    <property type="entry name" value="CYCLOINULO-OLIGOSACCHARIDE FRUCTANOTRANSFERASE-RELATED"/>
    <property type="match status" value="1"/>
</dbReference>
<organism evidence="4 5">
    <name type="scientific">Stratiformator vulcanicus</name>
    <dbReference type="NCBI Taxonomy" id="2527980"/>
    <lineage>
        <taxon>Bacteria</taxon>
        <taxon>Pseudomonadati</taxon>
        <taxon>Planctomycetota</taxon>
        <taxon>Planctomycetia</taxon>
        <taxon>Planctomycetales</taxon>
        <taxon>Planctomycetaceae</taxon>
        <taxon>Stratiformator</taxon>
    </lineage>
</organism>
<dbReference type="AlphaFoldDB" id="A0A517R2P9"/>
<evidence type="ECO:0000313" key="5">
    <source>
        <dbReference type="Proteomes" id="UP000317318"/>
    </source>
</evidence>
<accession>A0A517R2P9</accession>
<evidence type="ECO:0000259" key="2">
    <source>
        <dbReference type="Pfam" id="PF07583"/>
    </source>
</evidence>
<evidence type="ECO:0008006" key="6">
    <source>
        <dbReference type="Google" id="ProtNLM"/>
    </source>
</evidence>
<name>A0A517R2P9_9PLAN</name>
<gene>
    <name evidence="4" type="ORF">Pan189_25450</name>
</gene>
<keyword evidence="1" id="KW-0732">Signal</keyword>
<dbReference type="KEGG" id="svp:Pan189_25450"/>
<keyword evidence="5" id="KW-1185">Reference proteome</keyword>
<dbReference type="PANTHER" id="PTHR35889:SF3">
    <property type="entry name" value="F-BOX DOMAIN-CONTAINING PROTEIN"/>
    <property type="match status" value="1"/>
</dbReference>
<reference evidence="4 5" key="1">
    <citation type="submission" date="2019-02" db="EMBL/GenBank/DDBJ databases">
        <title>Deep-cultivation of Planctomycetes and their phenomic and genomic characterization uncovers novel biology.</title>
        <authorList>
            <person name="Wiegand S."/>
            <person name="Jogler M."/>
            <person name="Boedeker C."/>
            <person name="Pinto D."/>
            <person name="Vollmers J."/>
            <person name="Rivas-Marin E."/>
            <person name="Kohn T."/>
            <person name="Peeters S.H."/>
            <person name="Heuer A."/>
            <person name="Rast P."/>
            <person name="Oberbeckmann S."/>
            <person name="Bunk B."/>
            <person name="Jeske O."/>
            <person name="Meyerdierks A."/>
            <person name="Storesund J.E."/>
            <person name="Kallscheuer N."/>
            <person name="Luecker S."/>
            <person name="Lage O.M."/>
            <person name="Pohl T."/>
            <person name="Merkel B.J."/>
            <person name="Hornburger P."/>
            <person name="Mueller R.-W."/>
            <person name="Bruemmer F."/>
            <person name="Labrenz M."/>
            <person name="Spormann A.M."/>
            <person name="Op den Camp H."/>
            <person name="Overmann J."/>
            <person name="Amann R."/>
            <person name="Jetten M.S.M."/>
            <person name="Mascher T."/>
            <person name="Medema M.H."/>
            <person name="Devos D.P."/>
            <person name="Kaster A.-K."/>
            <person name="Ovreas L."/>
            <person name="Rohde M."/>
            <person name="Galperin M.Y."/>
            <person name="Jogler C."/>
        </authorList>
    </citation>
    <scope>NUCLEOTIDE SEQUENCE [LARGE SCALE GENOMIC DNA]</scope>
    <source>
        <strain evidence="4 5">Pan189</strain>
    </source>
</reference>
<feature type="domain" description="DUF1553" evidence="3">
    <location>
        <begin position="288"/>
        <end position="407"/>
    </location>
</feature>
<evidence type="ECO:0000256" key="1">
    <source>
        <dbReference type="SAM" id="SignalP"/>
    </source>
</evidence>
<evidence type="ECO:0000259" key="3">
    <source>
        <dbReference type="Pfam" id="PF07587"/>
    </source>
</evidence>
<dbReference type="RefSeq" id="WP_310820391.1">
    <property type="nucleotide sequence ID" value="NZ_CP036268.1"/>
</dbReference>
<protein>
    <recommendedName>
        <fullName evidence="6">DUF1549 domain-containing protein</fullName>
    </recommendedName>
</protein>
<feature type="chain" id="PRO_5021756832" description="DUF1549 domain-containing protein" evidence="1">
    <location>
        <begin position="22"/>
        <end position="541"/>
    </location>
</feature>